<accession>A0A395S4N9</accession>
<reference evidence="2 3" key="1">
    <citation type="journal article" date="2018" name="PLoS Pathog.">
        <title>Evolution of structural diversity of trichothecenes, a family of toxins produced by plant pathogenic and entomopathogenic fungi.</title>
        <authorList>
            <person name="Proctor R.H."/>
            <person name="McCormick S.P."/>
            <person name="Kim H.S."/>
            <person name="Cardoza R.E."/>
            <person name="Stanley A.M."/>
            <person name="Lindo L."/>
            <person name="Kelly A."/>
            <person name="Brown D.W."/>
            <person name="Lee T."/>
            <person name="Vaughan M.M."/>
            <person name="Alexander N.J."/>
            <person name="Busman M."/>
            <person name="Gutierrez S."/>
        </authorList>
    </citation>
    <scope>NUCLEOTIDE SEQUENCE [LARGE SCALE GENOMIC DNA]</scope>
    <source>
        <strain evidence="2 3">NRRL 3299</strain>
    </source>
</reference>
<comment type="caution">
    <text evidence="2">The sequence shown here is derived from an EMBL/GenBank/DDBJ whole genome shotgun (WGS) entry which is preliminary data.</text>
</comment>
<dbReference type="EMBL" id="PXOF01000083">
    <property type="protein sequence ID" value="RGP67338.1"/>
    <property type="molecule type" value="Genomic_DNA"/>
</dbReference>
<dbReference type="PROSITE" id="PS00028">
    <property type="entry name" value="ZINC_FINGER_C2H2_1"/>
    <property type="match status" value="1"/>
</dbReference>
<gene>
    <name evidence="2" type="ORF">FSPOR_6098</name>
</gene>
<name>A0A395S4N9_FUSSP</name>
<dbReference type="AlphaFoldDB" id="A0A395S4N9"/>
<organism evidence="2 3">
    <name type="scientific">Fusarium sporotrichioides</name>
    <dbReference type="NCBI Taxonomy" id="5514"/>
    <lineage>
        <taxon>Eukaryota</taxon>
        <taxon>Fungi</taxon>
        <taxon>Dikarya</taxon>
        <taxon>Ascomycota</taxon>
        <taxon>Pezizomycotina</taxon>
        <taxon>Sordariomycetes</taxon>
        <taxon>Hypocreomycetidae</taxon>
        <taxon>Hypocreales</taxon>
        <taxon>Nectriaceae</taxon>
        <taxon>Fusarium</taxon>
    </lineage>
</organism>
<dbReference type="InterPro" id="IPR013087">
    <property type="entry name" value="Znf_C2H2_type"/>
</dbReference>
<proteinExistence type="predicted"/>
<dbReference type="GO" id="GO:0003677">
    <property type="term" value="F:DNA binding"/>
    <property type="evidence" value="ECO:0007669"/>
    <property type="project" value="UniProtKB-KW"/>
</dbReference>
<dbReference type="Proteomes" id="UP000266152">
    <property type="component" value="Unassembled WGS sequence"/>
</dbReference>
<evidence type="ECO:0000313" key="3">
    <source>
        <dbReference type="Proteomes" id="UP000266152"/>
    </source>
</evidence>
<feature type="domain" description="C2H2-type" evidence="1">
    <location>
        <begin position="96"/>
        <end position="120"/>
    </location>
</feature>
<dbReference type="STRING" id="5514.A0A395S4N9"/>
<evidence type="ECO:0000313" key="2">
    <source>
        <dbReference type="EMBL" id="RGP67338.1"/>
    </source>
</evidence>
<evidence type="ECO:0000259" key="1">
    <source>
        <dbReference type="PROSITE" id="PS00028"/>
    </source>
</evidence>
<keyword evidence="2" id="KW-0238">DNA-binding</keyword>
<sequence>MPYMQQPNTAGTIHGTQQYGQTSRSSSFAEVSSSSISAGAPLDAFGNIPPRQDPCIVGHTSDFIDTLARARIIAVMAMNIFVYDRPLNAHRDRWICPFSNCKQSFLDPKAMMSHAAYCTHVSASGAYCNCCGCYYDFPGQSPACLTRAGDSAPPIAKDSAMTKGKRKIHEFLNRCSGSASFSKATSSVDAEFGMDSLLASRKGSVVPDFSTTGSPSGHPPSEGAAELCADYQVVEIGSSRTLPGRSDFPSNTDSPHIPQRLTQLTVSTMSTADYVDPMISDHGDLCMSPTEYPPTDNYYSSTQGLNNGNVSYATGDRSVNPTQLSQDAGQFTCWDLDIRQAGGEGFNFGKFSMPSQESHGLMIHVPNFSRPRFPELSRQSGEPSLSGSHCLNQREDITPVVMSHSQRHDEEIVGLSHFTSSDQNLFGLPLRPLEPQQDLLVSIGTITQRCVAQIVAFSRKGNWRTGERI</sequence>
<keyword evidence="3" id="KW-1185">Reference proteome</keyword>
<protein>
    <submittedName>
        <fullName evidence="2">Zinc c2h2-type dna-binding</fullName>
    </submittedName>
</protein>